<feature type="repeat" description="ANK" evidence="3">
    <location>
        <begin position="332"/>
        <end position="364"/>
    </location>
</feature>
<keyword evidence="1" id="KW-0677">Repeat</keyword>
<evidence type="ECO:0000313" key="5">
    <source>
        <dbReference type="Proteomes" id="UP000515159"/>
    </source>
</evidence>
<dbReference type="SMART" id="SM00248">
    <property type="entry name" value="ANK"/>
    <property type="match status" value="11"/>
</dbReference>
<sequence>MKGLSHIKGVSNLKGLMQTPKEKDSENNHEILLQNETDFQNAAKMNDVTTMTMLFEKNVKINAKNNLKRTALHFAVAGNHLAAVEFLLSRKAQVNVADKHGLTPLHLAAWSADLNIMVMLIKAGVNQKATNEDGMNVLHFAAQNNKGDIVNYLLQDLHLMDLNKCDKKGKKPFHLAAENGHIQTVKNLISLKLFTLERDKEGNTALHLAAKNGRNEVVETLINLWDDINEQNENGETPFYLAVEGGHEDCAVLLLEAGSDIDRLNKDGTNALHIAAQNGYVSIVKFLISKNIDLAVSGQKDTPLHLAIRNHHMDIVEILSETQFDINTLNQMQQTALHLAAELRNIELVEKLLKVGCDLTIVDKQGKTALAVASRSNHTLIVDMIIKAERYYTWKQEPTEKNEDTEKEIVLTFKQDHSPQTSQIRSALWNLAYNQLKEQEWKVLAHLWQFSELQIKAIEEQWTGKKSYQEHGNRMLLIWLHGVLLAHENPIRQLYKDLVHTGHPQLAESFRAECTNDVVSKKCIVC</sequence>
<accession>A0A6P8QEI8</accession>
<dbReference type="SUPFAM" id="SSF48403">
    <property type="entry name" value="Ankyrin repeat"/>
    <property type="match status" value="1"/>
</dbReference>
<evidence type="ECO:0000259" key="4">
    <source>
        <dbReference type="PROSITE" id="PS50017"/>
    </source>
</evidence>
<feature type="repeat" description="ANK" evidence="3">
    <location>
        <begin position="299"/>
        <end position="331"/>
    </location>
</feature>
<evidence type="ECO:0000256" key="2">
    <source>
        <dbReference type="ARBA" id="ARBA00023043"/>
    </source>
</evidence>
<dbReference type="KEGG" id="gsh:117353166"/>
<reference evidence="6 7" key="1">
    <citation type="submission" date="2025-04" db="UniProtKB">
        <authorList>
            <consortium name="RefSeq"/>
        </authorList>
    </citation>
    <scope>IDENTIFICATION</scope>
</reference>
<feature type="repeat" description="ANK" evidence="3">
    <location>
        <begin position="67"/>
        <end position="99"/>
    </location>
</feature>
<feature type="repeat" description="ANK" evidence="3">
    <location>
        <begin position="267"/>
        <end position="299"/>
    </location>
</feature>
<evidence type="ECO:0000256" key="3">
    <source>
        <dbReference type="PROSITE-ProRule" id="PRU00023"/>
    </source>
</evidence>
<feature type="repeat" description="ANK" evidence="3">
    <location>
        <begin position="168"/>
        <end position="190"/>
    </location>
</feature>
<dbReference type="PROSITE" id="PS50017">
    <property type="entry name" value="DEATH_DOMAIN"/>
    <property type="match status" value="1"/>
</dbReference>
<dbReference type="GeneID" id="117353166"/>
<proteinExistence type="predicted"/>
<dbReference type="RefSeq" id="XP_033785196.1">
    <property type="nucleotide sequence ID" value="XM_033929305.1"/>
</dbReference>
<evidence type="ECO:0000256" key="1">
    <source>
        <dbReference type="ARBA" id="ARBA00022737"/>
    </source>
</evidence>
<protein>
    <submittedName>
        <fullName evidence="6 7">Ankyrin repeat and death domain-containing protein 1B isoform X1</fullName>
    </submittedName>
</protein>
<dbReference type="PANTHER" id="PTHR24198:SF165">
    <property type="entry name" value="ANKYRIN REPEAT-CONTAINING PROTEIN-RELATED"/>
    <property type="match status" value="1"/>
</dbReference>
<dbReference type="PROSITE" id="PS50088">
    <property type="entry name" value="ANK_REPEAT"/>
    <property type="match status" value="8"/>
</dbReference>
<dbReference type="InterPro" id="IPR036770">
    <property type="entry name" value="Ankyrin_rpt-contain_sf"/>
</dbReference>
<dbReference type="GO" id="GO:0007165">
    <property type="term" value="P:signal transduction"/>
    <property type="evidence" value="ECO:0007669"/>
    <property type="project" value="InterPro"/>
</dbReference>
<keyword evidence="2 3" id="KW-0040">ANK repeat</keyword>
<dbReference type="Pfam" id="PF00023">
    <property type="entry name" value="Ank"/>
    <property type="match status" value="1"/>
</dbReference>
<dbReference type="RefSeq" id="XP_033785197.1">
    <property type="nucleotide sequence ID" value="XM_033929306.1"/>
</dbReference>
<dbReference type="CTD" id="728780"/>
<dbReference type="Proteomes" id="UP000515159">
    <property type="component" value="Chromosome 1"/>
</dbReference>
<feature type="domain" description="Death" evidence="4">
    <location>
        <begin position="440"/>
        <end position="514"/>
    </location>
</feature>
<name>A0A6P8QEI8_GEOSA</name>
<feature type="repeat" description="ANK" evidence="3">
    <location>
        <begin position="201"/>
        <end position="233"/>
    </location>
</feature>
<feature type="repeat" description="ANK" evidence="3">
    <location>
        <begin position="100"/>
        <end position="132"/>
    </location>
</feature>
<dbReference type="PRINTS" id="PR01415">
    <property type="entry name" value="ANKYRIN"/>
</dbReference>
<dbReference type="PANTHER" id="PTHR24198">
    <property type="entry name" value="ANKYRIN REPEAT AND PROTEIN KINASE DOMAIN-CONTAINING PROTEIN"/>
    <property type="match status" value="1"/>
</dbReference>
<evidence type="ECO:0000313" key="7">
    <source>
        <dbReference type="RefSeq" id="XP_033785197.1"/>
    </source>
</evidence>
<dbReference type="PROSITE" id="PS50297">
    <property type="entry name" value="ANK_REP_REGION"/>
    <property type="match status" value="8"/>
</dbReference>
<dbReference type="InterPro" id="IPR011029">
    <property type="entry name" value="DEATH-like_dom_sf"/>
</dbReference>
<dbReference type="Pfam" id="PF12796">
    <property type="entry name" value="Ank_2"/>
    <property type="match status" value="3"/>
</dbReference>
<dbReference type="OrthoDB" id="448455at2759"/>
<dbReference type="AlphaFoldDB" id="A0A6P8QEI8"/>
<dbReference type="InterPro" id="IPR002110">
    <property type="entry name" value="Ankyrin_rpt"/>
</dbReference>
<evidence type="ECO:0000313" key="6">
    <source>
        <dbReference type="RefSeq" id="XP_033785196.1"/>
    </source>
</evidence>
<dbReference type="SUPFAM" id="SSF47986">
    <property type="entry name" value="DEATH domain"/>
    <property type="match status" value="1"/>
</dbReference>
<gene>
    <name evidence="6 7" type="primary">ANKDD1B</name>
</gene>
<organism evidence="5 6">
    <name type="scientific">Geotrypetes seraphini</name>
    <name type="common">Gaboon caecilian</name>
    <name type="synonym">Caecilia seraphini</name>
    <dbReference type="NCBI Taxonomy" id="260995"/>
    <lineage>
        <taxon>Eukaryota</taxon>
        <taxon>Metazoa</taxon>
        <taxon>Chordata</taxon>
        <taxon>Craniata</taxon>
        <taxon>Vertebrata</taxon>
        <taxon>Euteleostomi</taxon>
        <taxon>Amphibia</taxon>
        <taxon>Gymnophiona</taxon>
        <taxon>Geotrypetes</taxon>
    </lineage>
</organism>
<keyword evidence="5" id="KW-1185">Reference proteome</keyword>
<dbReference type="InterPro" id="IPR000488">
    <property type="entry name" value="Death_dom"/>
</dbReference>
<dbReference type="Gene3D" id="1.25.40.20">
    <property type="entry name" value="Ankyrin repeat-containing domain"/>
    <property type="match status" value="4"/>
</dbReference>
<feature type="repeat" description="ANK" evidence="3">
    <location>
        <begin position="234"/>
        <end position="266"/>
    </location>
</feature>